<comment type="caution">
    <text evidence="4">The sequence shown here is derived from an EMBL/GenBank/DDBJ whole genome shotgun (WGS) entry which is preliminary data.</text>
</comment>
<name>A0ABD3JKD5_EUCGL</name>
<evidence type="ECO:0000256" key="1">
    <source>
        <dbReference type="PROSITE-ProRule" id="PRU00042"/>
    </source>
</evidence>
<dbReference type="GO" id="GO:0008270">
    <property type="term" value="F:zinc ion binding"/>
    <property type="evidence" value="ECO:0007669"/>
    <property type="project" value="UniProtKB-KW"/>
</dbReference>
<feature type="domain" description="C2H2-type" evidence="3">
    <location>
        <begin position="32"/>
        <end position="59"/>
    </location>
</feature>
<evidence type="ECO:0000256" key="2">
    <source>
        <dbReference type="SAM" id="MobiDB-lite"/>
    </source>
</evidence>
<organism evidence="4 5">
    <name type="scientific">Eucalyptus globulus</name>
    <name type="common">Tasmanian blue gum</name>
    <dbReference type="NCBI Taxonomy" id="34317"/>
    <lineage>
        <taxon>Eukaryota</taxon>
        <taxon>Viridiplantae</taxon>
        <taxon>Streptophyta</taxon>
        <taxon>Embryophyta</taxon>
        <taxon>Tracheophyta</taxon>
        <taxon>Spermatophyta</taxon>
        <taxon>Magnoliopsida</taxon>
        <taxon>eudicotyledons</taxon>
        <taxon>Gunneridae</taxon>
        <taxon>Pentapetalae</taxon>
        <taxon>rosids</taxon>
        <taxon>malvids</taxon>
        <taxon>Myrtales</taxon>
        <taxon>Myrtaceae</taxon>
        <taxon>Myrtoideae</taxon>
        <taxon>Eucalypteae</taxon>
        <taxon>Eucalyptus</taxon>
    </lineage>
</organism>
<protein>
    <recommendedName>
        <fullName evidence="3">C2H2-type domain-containing protein</fullName>
    </recommendedName>
</protein>
<feature type="region of interest" description="Disordered" evidence="2">
    <location>
        <begin position="1"/>
        <end position="28"/>
    </location>
</feature>
<gene>
    <name evidence="4" type="ORF">ACJRO7_029799</name>
</gene>
<dbReference type="PROSITE" id="PS00028">
    <property type="entry name" value="ZINC_FINGER_C2H2_1"/>
    <property type="match status" value="1"/>
</dbReference>
<reference evidence="4 5" key="1">
    <citation type="submission" date="2024-11" db="EMBL/GenBank/DDBJ databases">
        <title>Chromosome-level genome assembly of Eucalyptus globulus Labill. provides insights into its genome evolution.</title>
        <authorList>
            <person name="Li X."/>
        </authorList>
    </citation>
    <scope>NUCLEOTIDE SEQUENCE [LARGE SCALE GENOMIC DNA]</scope>
    <source>
        <strain evidence="4">CL2024</strain>
        <tissue evidence="4">Fresh tender leaves</tissue>
    </source>
</reference>
<accession>A0ABD3JKD5</accession>
<evidence type="ECO:0000313" key="5">
    <source>
        <dbReference type="Proteomes" id="UP001634007"/>
    </source>
</evidence>
<evidence type="ECO:0000259" key="3">
    <source>
        <dbReference type="PROSITE" id="PS50157"/>
    </source>
</evidence>
<dbReference type="Proteomes" id="UP001634007">
    <property type="component" value="Unassembled WGS sequence"/>
</dbReference>
<dbReference type="EMBL" id="JBJKBG010000008">
    <property type="protein sequence ID" value="KAL3724691.1"/>
    <property type="molecule type" value="Genomic_DNA"/>
</dbReference>
<keyword evidence="5" id="KW-1185">Reference proteome</keyword>
<sequence length="210" mass="22903">MAGRRQSFDFLGGGGGLHQSPEREQNQNPTPVACRLCGEVFMDNWVLIDHVGVHMGLDEASSRMRSERNRLSYPRDVTLLNPNPPCYYLVSSRPGLQAQQGGHLVPTAEQEMNHSVGGINPIGALPAASAPRGVLPVDSGNSHQFSLMLAPSPPPQAQQLAPKDLPGDRTRPFLDQLERRLTLEMKCRNDQKNVIKAEPGSAALDLTLKL</sequence>
<proteinExistence type="predicted"/>
<keyword evidence="1" id="KW-0863">Zinc-finger</keyword>
<dbReference type="PROSITE" id="PS50157">
    <property type="entry name" value="ZINC_FINGER_C2H2_2"/>
    <property type="match status" value="1"/>
</dbReference>
<dbReference type="AlphaFoldDB" id="A0ABD3JKD5"/>
<evidence type="ECO:0000313" key="4">
    <source>
        <dbReference type="EMBL" id="KAL3724691.1"/>
    </source>
</evidence>
<dbReference type="InterPro" id="IPR013087">
    <property type="entry name" value="Znf_C2H2_type"/>
</dbReference>
<keyword evidence="1" id="KW-0479">Metal-binding</keyword>
<keyword evidence="1" id="KW-0862">Zinc</keyword>